<name>A0A4U0SIG5_9ACTN</name>
<dbReference type="SUPFAM" id="SSF89796">
    <property type="entry name" value="CoA-transferase family III (CaiB/BaiF)"/>
    <property type="match status" value="1"/>
</dbReference>
<reference evidence="1 2" key="1">
    <citation type="submission" date="2019-04" db="EMBL/GenBank/DDBJ databases">
        <title>Streptomyces oryziradicis sp. nov., a novel actinomycete isolated from rhizosphere soil of rice (Oryza sativa L.).</title>
        <authorList>
            <person name="Li C."/>
        </authorList>
    </citation>
    <scope>NUCLEOTIDE SEQUENCE [LARGE SCALE GENOMIC DNA]</scope>
    <source>
        <strain evidence="1 2">NEAU-C40</strain>
    </source>
</reference>
<evidence type="ECO:0008006" key="3">
    <source>
        <dbReference type="Google" id="ProtNLM"/>
    </source>
</evidence>
<dbReference type="Pfam" id="PF02515">
    <property type="entry name" value="CoA_transf_3"/>
    <property type="match status" value="1"/>
</dbReference>
<dbReference type="Proteomes" id="UP000305778">
    <property type="component" value="Unassembled WGS sequence"/>
</dbReference>
<evidence type="ECO:0000313" key="2">
    <source>
        <dbReference type="Proteomes" id="UP000305778"/>
    </source>
</evidence>
<dbReference type="InterPro" id="IPR023606">
    <property type="entry name" value="CoA-Trfase_III_dom_1_sf"/>
</dbReference>
<dbReference type="InterPro" id="IPR003673">
    <property type="entry name" value="CoA-Trfase_fam_III"/>
</dbReference>
<dbReference type="Gene3D" id="3.40.50.10540">
    <property type="entry name" value="Crotonobetainyl-coa:carnitine coa-transferase, domain 1"/>
    <property type="match status" value="1"/>
</dbReference>
<dbReference type="OrthoDB" id="9797653at2"/>
<accession>A0A4U0SIG5</accession>
<sequence>MAPPIAPPIALDGASRIRCAELPADLGADVVRVERPAADLKEPAGRDRALRLIDRAEVLIEGIRPGVTERLGVGPDGCLARDLAHRSAARHRHA</sequence>
<protein>
    <recommendedName>
        <fullName evidence="3">CoA transferase</fullName>
    </recommendedName>
</protein>
<evidence type="ECO:0000313" key="1">
    <source>
        <dbReference type="EMBL" id="TKA08688.1"/>
    </source>
</evidence>
<dbReference type="EMBL" id="SUMC01000028">
    <property type="protein sequence ID" value="TKA08688.1"/>
    <property type="molecule type" value="Genomic_DNA"/>
</dbReference>
<gene>
    <name evidence="1" type="ORF">FCI23_26410</name>
</gene>
<dbReference type="GO" id="GO:0003824">
    <property type="term" value="F:catalytic activity"/>
    <property type="evidence" value="ECO:0007669"/>
    <property type="project" value="InterPro"/>
</dbReference>
<proteinExistence type="predicted"/>
<comment type="caution">
    <text evidence="1">The sequence shown here is derived from an EMBL/GenBank/DDBJ whole genome shotgun (WGS) entry which is preliminary data.</text>
</comment>
<dbReference type="AlphaFoldDB" id="A0A4U0SIG5"/>
<organism evidence="1 2">
    <name type="scientific">Actinacidiphila oryziradicis</name>
    <dbReference type="NCBI Taxonomy" id="2571141"/>
    <lineage>
        <taxon>Bacteria</taxon>
        <taxon>Bacillati</taxon>
        <taxon>Actinomycetota</taxon>
        <taxon>Actinomycetes</taxon>
        <taxon>Kitasatosporales</taxon>
        <taxon>Streptomycetaceae</taxon>
        <taxon>Actinacidiphila</taxon>
    </lineage>
</organism>
<keyword evidence="2" id="KW-1185">Reference proteome</keyword>